<dbReference type="AlphaFoldDB" id="A0A6I1ESB1"/>
<dbReference type="InterPro" id="IPR050095">
    <property type="entry name" value="ECF_ABC_transporter_ATP-bd"/>
</dbReference>
<dbReference type="InterPro" id="IPR003593">
    <property type="entry name" value="AAA+_ATPase"/>
</dbReference>
<evidence type="ECO:0000256" key="4">
    <source>
        <dbReference type="ARBA" id="ARBA00022475"/>
    </source>
</evidence>
<dbReference type="SMART" id="SM00382">
    <property type="entry name" value="AAA"/>
    <property type="match status" value="2"/>
</dbReference>
<evidence type="ECO:0000256" key="6">
    <source>
        <dbReference type="ARBA" id="ARBA00022741"/>
    </source>
</evidence>
<keyword evidence="8" id="KW-1278">Translocase</keyword>
<protein>
    <submittedName>
        <fullName evidence="12">ATP-binding cassette domain-containing protein</fullName>
    </submittedName>
</protein>
<keyword evidence="7 12" id="KW-0067">ATP-binding</keyword>
<dbReference type="GO" id="GO:0043190">
    <property type="term" value="C:ATP-binding cassette (ABC) transporter complex"/>
    <property type="evidence" value="ECO:0007669"/>
    <property type="project" value="TreeGrafter"/>
</dbReference>
<keyword evidence="3" id="KW-0813">Transport</keyword>
<dbReference type="InterPro" id="IPR015856">
    <property type="entry name" value="ABC_transpr_CbiO/EcfA_su"/>
</dbReference>
<dbReference type="PANTHER" id="PTHR43553:SF23">
    <property type="entry name" value="ABC TRANSPORTER ATP-BINDING COMPONENT"/>
    <property type="match status" value="1"/>
</dbReference>
<dbReference type="GO" id="GO:0042626">
    <property type="term" value="F:ATPase-coupled transmembrane transporter activity"/>
    <property type="evidence" value="ECO:0007669"/>
    <property type="project" value="TreeGrafter"/>
</dbReference>
<proteinExistence type="inferred from homology"/>
<dbReference type="EMBL" id="WEHX01000034">
    <property type="protein sequence ID" value="KAB7660198.1"/>
    <property type="molecule type" value="Genomic_DNA"/>
</dbReference>
<dbReference type="Gene3D" id="3.40.50.300">
    <property type="entry name" value="P-loop containing nucleotide triphosphate hydrolases"/>
    <property type="match status" value="2"/>
</dbReference>
<organism evidence="12 13">
    <name type="scientific">Sutterella seckii</name>
    <dbReference type="NCBI Taxonomy" id="1944635"/>
    <lineage>
        <taxon>Bacteria</taxon>
        <taxon>Pseudomonadati</taxon>
        <taxon>Pseudomonadota</taxon>
        <taxon>Betaproteobacteria</taxon>
        <taxon>Burkholderiales</taxon>
        <taxon>Sutterellaceae</taxon>
        <taxon>Sutterella</taxon>
    </lineage>
</organism>
<dbReference type="PANTHER" id="PTHR43553">
    <property type="entry name" value="HEAVY METAL TRANSPORTER"/>
    <property type="match status" value="1"/>
</dbReference>
<evidence type="ECO:0000256" key="2">
    <source>
        <dbReference type="ARBA" id="ARBA00005417"/>
    </source>
</evidence>
<evidence type="ECO:0000313" key="13">
    <source>
        <dbReference type="Proteomes" id="UP000430564"/>
    </source>
</evidence>
<evidence type="ECO:0000256" key="1">
    <source>
        <dbReference type="ARBA" id="ARBA00004202"/>
    </source>
</evidence>
<keyword evidence="4" id="KW-1003">Cell membrane</keyword>
<keyword evidence="6" id="KW-0547">Nucleotide-binding</keyword>
<dbReference type="OrthoDB" id="9809450at2"/>
<dbReference type="GO" id="GO:0016887">
    <property type="term" value="F:ATP hydrolysis activity"/>
    <property type="evidence" value="ECO:0007669"/>
    <property type="project" value="InterPro"/>
</dbReference>
<comment type="caution">
    <text evidence="12">The sequence shown here is derived from an EMBL/GenBank/DDBJ whole genome shotgun (WGS) entry which is preliminary data.</text>
</comment>
<dbReference type="PROSITE" id="PS00211">
    <property type="entry name" value="ABC_TRANSPORTER_1"/>
    <property type="match status" value="1"/>
</dbReference>
<keyword evidence="5" id="KW-0677">Repeat</keyword>
<evidence type="ECO:0000256" key="3">
    <source>
        <dbReference type="ARBA" id="ARBA00022448"/>
    </source>
</evidence>
<dbReference type="Pfam" id="PF00005">
    <property type="entry name" value="ABC_tran"/>
    <property type="match status" value="2"/>
</dbReference>
<dbReference type="RefSeq" id="WP_152158338.1">
    <property type="nucleotide sequence ID" value="NZ_WEHX01000034.1"/>
</dbReference>
<accession>A0A6I1ESB1</accession>
<feature type="domain" description="ABC transporter" evidence="11">
    <location>
        <begin position="4"/>
        <end position="243"/>
    </location>
</feature>
<dbReference type="InterPro" id="IPR027417">
    <property type="entry name" value="P-loop_NTPase"/>
</dbReference>
<evidence type="ECO:0000256" key="10">
    <source>
        <dbReference type="ARBA" id="ARBA00025157"/>
    </source>
</evidence>
<keyword evidence="9" id="KW-0472">Membrane</keyword>
<comment type="similarity">
    <text evidence="2">Belongs to the ABC transporter superfamily.</text>
</comment>
<evidence type="ECO:0000259" key="11">
    <source>
        <dbReference type="PROSITE" id="PS50893"/>
    </source>
</evidence>
<dbReference type="InterPro" id="IPR003439">
    <property type="entry name" value="ABC_transporter-like_ATP-bd"/>
</dbReference>
<evidence type="ECO:0000256" key="7">
    <source>
        <dbReference type="ARBA" id="ARBA00022840"/>
    </source>
</evidence>
<name>A0A6I1ESB1_9BURK</name>
<feature type="domain" description="ABC transporter" evidence="11">
    <location>
        <begin position="274"/>
        <end position="506"/>
    </location>
</feature>
<dbReference type="CDD" id="cd03225">
    <property type="entry name" value="ABC_cobalt_CbiO_domain1"/>
    <property type="match status" value="1"/>
</dbReference>
<dbReference type="Proteomes" id="UP000430564">
    <property type="component" value="Unassembled WGS sequence"/>
</dbReference>
<dbReference type="PROSITE" id="PS50893">
    <property type="entry name" value="ABC_TRANSPORTER_2"/>
    <property type="match status" value="2"/>
</dbReference>
<comment type="function">
    <text evidence="10">Probably part of an ABC transporter complex. Responsible for energy coupling to the transport system.</text>
</comment>
<comment type="subcellular location">
    <subcellularLocation>
        <location evidence="1">Cell membrane</location>
        <topology evidence="1">Peripheral membrane protein</topology>
    </subcellularLocation>
</comment>
<dbReference type="InterPro" id="IPR017871">
    <property type="entry name" value="ABC_transporter-like_CS"/>
</dbReference>
<evidence type="ECO:0000256" key="5">
    <source>
        <dbReference type="ARBA" id="ARBA00022737"/>
    </source>
</evidence>
<dbReference type="SUPFAM" id="SSF52540">
    <property type="entry name" value="P-loop containing nucleoside triphosphate hydrolases"/>
    <property type="match status" value="2"/>
</dbReference>
<gene>
    <name evidence="12" type="ORF">GBM95_06380</name>
</gene>
<dbReference type="GO" id="GO:0005524">
    <property type="term" value="F:ATP binding"/>
    <property type="evidence" value="ECO:0007669"/>
    <property type="project" value="UniProtKB-KW"/>
</dbReference>
<evidence type="ECO:0000256" key="9">
    <source>
        <dbReference type="ARBA" id="ARBA00023136"/>
    </source>
</evidence>
<evidence type="ECO:0000256" key="8">
    <source>
        <dbReference type="ARBA" id="ARBA00022967"/>
    </source>
</evidence>
<sequence length="507" mass="54743">MPMIEFKNVSYVYANTSEEAVRNISLTVHAGELKVVTGASGCGKTTLMRLANGLCPQIYGGKVVGSVRVAGCDVSETPVAELAEHVGTLFQDPEEQFFALNVGDEIAFALRSRGVAPETIEERVLAAADRLGITDLLKQDIHELSEGQKQKVGLASILALGPRVLIFDEPSANLDPEATESLAVTMGELKKEGAAILVVDHRLYWLRDVADEVTVMSKGRIEASGSWEMLRNDALRARWGLRKADVADPRETLAPINVVFERPVPLDEAEKSVFSANRMSFAYTPEKPVFTDASFAVPAGVTALIGSNGTGKTTLARILTGLNKAEGSFAVCSSPVGEGGLMPHSGLVLQNADHQLQMRTVREEVICAMEAGIAAMNARKSFWHRFARVKLNASQVRRAEEILKSLNLTHLAGRHPQSLSGGEKQRVVIACALVKNPAILILDEPTSGLDGANMACIAKLLRDEAARGRAVFLITHDLELLGICDRALRMRDLQPSPASSTEPRNTH</sequence>
<reference evidence="12 13" key="1">
    <citation type="submission" date="2019-10" db="EMBL/GenBank/DDBJ databases">
        <title>Genome diversity of Sutterella seckii.</title>
        <authorList>
            <person name="Chaplin A.V."/>
            <person name="Sokolova S.R."/>
            <person name="Mosin K.A."/>
            <person name="Ivanova E.L."/>
            <person name="Kochetkova T.O."/>
            <person name="Goltsov A.Y."/>
            <person name="Trofimov D.Y."/>
            <person name="Efimov B.A."/>
        </authorList>
    </citation>
    <scope>NUCLEOTIDE SEQUENCE [LARGE SCALE GENOMIC DNA]</scope>
    <source>
        <strain evidence="12 13">ASD393</strain>
    </source>
</reference>
<evidence type="ECO:0000313" key="12">
    <source>
        <dbReference type="EMBL" id="KAB7660198.1"/>
    </source>
</evidence>